<dbReference type="EMBL" id="MU825882">
    <property type="protein sequence ID" value="KAJ7385140.1"/>
    <property type="molecule type" value="Genomic_DNA"/>
</dbReference>
<keyword evidence="2" id="KW-1185">Reference proteome</keyword>
<evidence type="ECO:0000313" key="2">
    <source>
        <dbReference type="Proteomes" id="UP001163046"/>
    </source>
</evidence>
<protein>
    <submittedName>
        <fullName evidence="1">Uncharacterized protein</fullName>
    </submittedName>
</protein>
<name>A0A9X0D346_9CNID</name>
<dbReference type="AlphaFoldDB" id="A0A9X0D346"/>
<proteinExistence type="predicted"/>
<evidence type="ECO:0000313" key="1">
    <source>
        <dbReference type="EMBL" id="KAJ7385140.1"/>
    </source>
</evidence>
<sequence length="93" mass="10440">MLAVFAVMKTGTEPKQNRNRSEMVHYNVPFVRFVRDMLDVVNQGPMPPPILRLSDGGHIENLAILPLLKKRLPEIVVVDGGQKTRDSEWGTAC</sequence>
<dbReference type="OrthoDB" id="4084751at2759"/>
<comment type="caution">
    <text evidence="1">The sequence shown here is derived from an EMBL/GenBank/DDBJ whole genome shotgun (WGS) entry which is preliminary data.</text>
</comment>
<organism evidence="1 2">
    <name type="scientific">Desmophyllum pertusum</name>
    <dbReference type="NCBI Taxonomy" id="174260"/>
    <lineage>
        <taxon>Eukaryota</taxon>
        <taxon>Metazoa</taxon>
        <taxon>Cnidaria</taxon>
        <taxon>Anthozoa</taxon>
        <taxon>Hexacorallia</taxon>
        <taxon>Scleractinia</taxon>
        <taxon>Caryophylliina</taxon>
        <taxon>Caryophylliidae</taxon>
        <taxon>Desmophyllum</taxon>
    </lineage>
</organism>
<gene>
    <name evidence="1" type="ORF">OS493_017513</name>
</gene>
<accession>A0A9X0D346</accession>
<dbReference type="Proteomes" id="UP001163046">
    <property type="component" value="Unassembled WGS sequence"/>
</dbReference>
<reference evidence="1" key="1">
    <citation type="submission" date="2023-01" db="EMBL/GenBank/DDBJ databases">
        <title>Genome assembly of the deep-sea coral Lophelia pertusa.</title>
        <authorList>
            <person name="Herrera S."/>
            <person name="Cordes E."/>
        </authorList>
    </citation>
    <scope>NUCLEOTIDE SEQUENCE</scope>
    <source>
        <strain evidence="1">USNM1676648</strain>
        <tissue evidence="1">Polyp</tissue>
    </source>
</reference>